<dbReference type="Proteomes" id="UP000663881">
    <property type="component" value="Unassembled WGS sequence"/>
</dbReference>
<comment type="caution">
    <text evidence="1">The sequence shown here is derived from an EMBL/GenBank/DDBJ whole genome shotgun (WGS) entry which is preliminary data.</text>
</comment>
<sequence>MAPVLRGPDWKLPFHISTDASNTTVGG</sequence>
<evidence type="ECO:0000313" key="2">
    <source>
        <dbReference type="Proteomes" id="UP000663881"/>
    </source>
</evidence>
<dbReference type="AlphaFoldDB" id="A0A820Q8T1"/>
<evidence type="ECO:0000313" key="1">
    <source>
        <dbReference type="EMBL" id="CAF4414943.1"/>
    </source>
</evidence>
<accession>A0A820Q8T1</accession>
<proteinExistence type="predicted"/>
<organism evidence="1 2">
    <name type="scientific">Adineta steineri</name>
    <dbReference type="NCBI Taxonomy" id="433720"/>
    <lineage>
        <taxon>Eukaryota</taxon>
        <taxon>Metazoa</taxon>
        <taxon>Spiralia</taxon>
        <taxon>Gnathifera</taxon>
        <taxon>Rotifera</taxon>
        <taxon>Eurotatoria</taxon>
        <taxon>Bdelloidea</taxon>
        <taxon>Adinetida</taxon>
        <taxon>Adinetidae</taxon>
        <taxon>Adineta</taxon>
    </lineage>
</organism>
<dbReference type="EMBL" id="CAJOAY010029785">
    <property type="protein sequence ID" value="CAF4414943.1"/>
    <property type="molecule type" value="Genomic_DNA"/>
</dbReference>
<gene>
    <name evidence="1" type="ORF">OKA104_LOCUS52172</name>
</gene>
<name>A0A820Q8T1_9BILA</name>
<protein>
    <recommendedName>
        <fullName evidence="3">Reverse transcriptase/retrotransposon-derived protein RNase H-like domain-containing protein</fullName>
    </recommendedName>
</protein>
<evidence type="ECO:0008006" key="3">
    <source>
        <dbReference type="Google" id="ProtNLM"/>
    </source>
</evidence>
<feature type="non-terminal residue" evidence="1">
    <location>
        <position position="27"/>
    </location>
</feature>
<reference evidence="1" key="1">
    <citation type="submission" date="2021-02" db="EMBL/GenBank/DDBJ databases">
        <authorList>
            <person name="Nowell W R."/>
        </authorList>
    </citation>
    <scope>NUCLEOTIDE SEQUENCE</scope>
</reference>